<dbReference type="Proteomes" id="UP000823892">
    <property type="component" value="Unassembled WGS sequence"/>
</dbReference>
<dbReference type="GO" id="GO:0003677">
    <property type="term" value="F:DNA binding"/>
    <property type="evidence" value="ECO:0007669"/>
    <property type="project" value="InterPro"/>
</dbReference>
<dbReference type="SUPFAM" id="SSF47413">
    <property type="entry name" value="lambda repressor-like DNA-binding domains"/>
    <property type="match status" value="1"/>
</dbReference>
<gene>
    <name evidence="1" type="ORF">H9914_02790</name>
</gene>
<dbReference type="InterPro" id="IPR010982">
    <property type="entry name" value="Lambda_DNA-bd_dom_sf"/>
</dbReference>
<protein>
    <submittedName>
        <fullName evidence="1">Helix-turn-helix transcriptional regulator</fullName>
    </submittedName>
</protein>
<dbReference type="EMBL" id="DWUY01000060">
    <property type="protein sequence ID" value="HJD27917.1"/>
    <property type="molecule type" value="Genomic_DNA"/>
</dbReference>
<accession>A0A9D2QRL1</accession>
<dbReference type="InterPro" id="IPR001387">
    <property type="entry name" value="Cro/C1-type_HTH"/>
</dbReference>
<reference evidence="1" key="1">
    <citation type="journal article" date="2021" name="PeerJ">
        <title>Extensive microbial diversity within the chicken gut microbiome revealed by metagenomics and culture.</title>
        <authorList>
            <person name="Gilroy R."/>
            <person name="Ravi A."/>
            <person name="Getino M."/>
            <person name="Pursley I."/>
            <person name="Horton D.L."/>
            <person name="Alikhan N.F."/>
            <person name="Baker D."/>
            <person name="Gharbi K."/>
            <person name="Hall N."/>
            <person name="Watson M."/>
            <person name="Adriaenssens E.M."/>
            <person name="Foster-Nyarko E."/>
            <person name="Jarju S."/>
            <person name="Secka A."/>
            <person name="Antonio M."/>
            <person name="Oren A."/>
            <person name="Chaudhuri R.R."/>
            <person name="La Ragione R."/>
            <person name="Hildebrand F."/>
            <person name="Pallen M.J."/>
        </authorList>
    </citation>
    <scope>NUCLEOTIDE SEQUENCE</scope>
    <source>
        <strain evidence="1">ChiBcec6-4105</strain>
    </source>
</reference>
<dbReference type="AlphaFoldDB" id="A0A9D2QRL1"/>
<name>A0A9D2QRL1_9FIRM</name>
<evidence type="ECO:0000313" key="2">
    <source>
        <dbReference type="Proteomes" id="UP000823892"/>
    </source>
</evidence>
<sequence length="71" mass="8128">MVKNNFEVDVKVKCIEADMTQAKLGEEVGTTGQYVNRLIKKGDSIVNKTFVQMLEVLGYDIQLTYVKREEE</sequence>
<dbReference type="CDD" id="cd00093">
    <property type="entry name" value="HTH_XRE"/>
    <property type="match status" value="1"/>
</dbReference>
<proteinExistence type="predicted"/>
<organism evidence="1 2">
    <name type="scientific">Candidatus Blautia avicola</name>
    <dbReference type="NCBI Taxonomy" id="2838483"/>
    <lineage>
        <taxon>Bacteria</taxon>
        <taxon>Bacillati</taxon>
        <taxon>Bacillota</taxon>
        <taxon>Clostridia</taxon>
        <taxon>Lachnospirales</taxon>
        <taxon>Lachnospiraceae</taxon>
        <taxon>Blautia</taxon>
    </lineage>
</organism>
<evidence type="ECO:0000313" key="1">
    <source>
        <dbReference type="EMBL" id="HJD27917.1"/>
    </source>
</evidence>
<reference evidence="1" key="2">
    <citation type="submission" date="2021-04" db="EMBL/GenBank/DDBJ databases">
        <authorList>
            <person name="Gilroy R."/>
        </authorList>
    </citation>
    <scope>NUCLEOTIDE SEQUENCE</scope>
    <source>
        <strain evidence="1">ChiBcec6-4105</strain>
    </source>
</reference>
<comment type="caution">
    <text evidence="1">The sequence shown here is derived from an EMBL/GenBank/DDBJ whole genome shotgun (WGS) entry which is preliminary data.</text>
</comment>